<comment type="cofactor">
    <cofactor evidence="1">
        <name>[4Fe-4S] cluster</name>
        <dbReference type="ChEBI" id="CHEBI:49883"/>
    </cofactor>
</comment>
<keyword evidence="5" id="KW-0408">Iron</keyword>
<evidence type="ECO:0000256" key="7">
    <source>
        <dbReference type="SAM" id="Phobius"/>
    </source>
</evidence>
<keyword evidence="10" id="KW-1185">Reference proteome</keyword>
<evidence type="ECO:0000256" key="2">
    <source>
        <dbReference type="ARBA" id="ARBA00022722"/>
    </source>
</evidence>
<proteinExistence type="predicted"/>
<organism evidence="9 10">
    <name type="scientific">Dictyobacter kobayashii</name>
    <dbReference type="NCBI Taxonomy" id="2014872"/>
    <lineage>
        <taxon>Bacteria</taxon>
        <taxon>Bacillati</taxon>
        <taxon>Chloroflexota</taxon>
        <taxon>Ktedonobacteria</taxon>
        <taxon>Ktedonobacterales</taxon>
        <taxon>Dictyobacteraceae</taxon>
        <taxon>Dictyobacter</taxon>
    </lineage>
</organism>
<reference evidence="10" key="1">
    <citation type="submission" date="2018-12" db="EMBL/GenBank/DDBJ databases">
        <title>Tengunoibacter tsumagoiensis gen. nov., sp. nov., Dictyobacter kobayashii sp. nov., D. alpinus sp. nov., and D. joshuensis sp. nov. and description of Dictyobacteraceae fam. nov. within the order Ktedonobacterales isolated from Tengu-no-mugimeshi.</title>
        <authorList>
            <person name="Wang C.M."/>
            <person name="Zheng Y."/>
            <person name="Sakai Y."/>
            <person name="Toyoda A."/>
            <person name="Minakuchi Y."/>
            <person name="Abe K."/>
            <person name="Yokota A."/>
            <person name="Yabe S."/>
        </authorList>
    </citation>
    <scope>NUCLEOTIDE SEQUENCE [LARGE SCALE GENOMIC DNA]</scope>
    <source>
        <strain evidence="10">Uno11</strain>
    </source>
</reference>
<evidence type="ECO:0000256" key="5">
    <source>
        <dbReference type="ARBA" id="ARBA00023004"/>
    </source>
</evidence>
<comment type="caution">
    <text evidence="9">The sequence shown here is derived from an EMBL/GenBank/DDBJ whole genome shotgun (WGS) entry which is preliminary data.</text>
</comment>
<keyword evidence="6" id="KW-0411">Iron-sulfur</keyword>
<dbReference type="InterPro" id="IPR011604">
    <property type="entry name" value="PDDEXK-like_dom_sf"/>
</dbReference>
<dbReference type="PANTHER" id="PTHR36531">
    <property type="entry name" value="CRISPR-ASSOCIATED EXONUCLEASE CAS4"/>
    <property type="match status" value="1"/>
</dbReference>
<dbReference type="Proteomes" id="UP000287188">
    <property type="component" value="Unassembled WGS sequence"/>
</dbReference>
<dbReference type="RefSeq" id="WP_126551562.1">
    <property type="nucleotide sequence ID" value="NZ_BIFS01000001.1"/>
</dbReference>
<evidence type="ECO:0000256" key="6">
    <source>
        <dbReference type="ARBA" id="ARBA00023014"/>
    </source>
</evidence>
<keyword evidence="4" id="KW-0378">Hydrolase</keyword>
<dbReference type="AlphaFoldDB" id="A0A402AKU6"/>
<protein>
    <recommendedName>
        <fullName evidence="8">DUF83 domain-containing protein</fullName>
    </recommendedName>
</protein>
<feature type="transmembrane region" description="Helical" evidence="7">
    <location>
        <begin position="6"/>
        <end position="25"/>
    </location>
</feature>
<sequence length="187" mass="21119">MFGEILFAAGIGLLLFSLACFVLLFNERRVQREKLIRERHQALGLPPGELMYENVDELGEPITSDTYSLTGKPSYIVKLPDSRLLPVDVKPIAQNAMTPASHHVLQVATYCLILEEYAEEPPTHGILRYTDREFPIEYTPALRKKVLRHLKQMDLCTAEQPPALQKQKASKCRACIYQPICPVGQGK</sequence>
<evidence type="ECO:0000259" key="8">
    <source>
        <dbReference type="Pfam" id="PF01930"/>
    </source>
</evidence>
<dbReference type="GO" id="GO:0016787">
    <property type="term" value="F:hydrolase activity"/>
    <property type="evidence" value="ECO:0007669"/>
    <property type="project" value="UniProtKB-KW"/>
</dbReference>
<dbReference type="InterPro" id="IPR022765">
    <property type="entry name" value="Dna2/Cas4_DUF83"/>
</dbReference>
<dbReference type="GO" id="GO:0046872">
    <property type="term" value="F:metal ion binding"/>
    <property type="evidence" value="ECO:0007669"/>
    <property type="project" value="UniProtKB-KW"/>
</dbReference>
<dbReference type="EMBL" id="BIFS01000001">
    <property type="protein sequence ID" value="GCE19742.1"/>
    <property type="molecule type" value="Genomic_DNA"/>
</dbReference>
<evidence type="ECO:0000313" key="10">
    <source>
        <dbReference type="Proteomes" id="UP000287188"/>
    </source>
</evidence>
<keyword evidence="7" id="KW-1133">Transmembrane helix</keyword>
<dbReference type="OrthoDB" id="160794at2"/>
<name>A0A402AKU6_9CHLR</name>
<dbReference type="PANTHER" id="PTHR36531:SF6">
    <property type="entry name" value="DNA REPLICATION ATP-DEPENDENT HELICASE_NUCLEASE DNA2"/>
    <property type="match status" value="1"/>
</dbReference>
<dbReference type="Gene3D" id="3.90.320.10">
    <property type="match status" value="1"/>
</dbReference>
<gene>
    <name evidence="9" type="ORF">KDK_35420</name>
</gene>
<evidence type="ECO:0000313" key="9">
    <source>
        <dbReference type="EMBL" id="GCE19742.1"/>
    </source>
</evidence>
<keyword evidence="3" id="KW-0479">Metal-binding</keyword>
<evidence type="ECO:0000256" key="1">
    <source>
        <dbReference type="ARBA" id="ARBA00001966"/>
    </source>
</evidence>
<feature type="domain" description="DUF83" evidence="8">
    <location>
        <begin position="84"/>
        <end position="181"/>
    </location>
</feature>
<keyword evidence="7" id="KW-0812">Transmembrane</keyword>
<dbReference type="GO" id="GO:0004518">
    <property type="term" value="F:nuclease activity"/>
    <property type="evidence" value="ECO:0007669"/>
    <property type="project" value="UniProtKB-KW"/>
</dbReference>
<evidence type="ECO:0000256" key="3">
    <source>
        <dbReference type="ARBA" id="ARBA00022723"/>
    </source>
</evidence>
<dbReference type="GO" id="GO:0051536">
    <property type="term" value="F:iron-sulfur cluster binding"/>
    <property type="evidence" value="ECO:0007669"/>
    <property type="project" value="UniProtKB-KW"/>
</dbReference>
<accession>A0A402AKU6</accession>
<keyword evidence="2" id="KW-0540">Nuclease</keyword>
<dbReference type="InterPro" id="IPR051827">
    <property type="entry name" value="Cas4_exonuclease"/>
</dbReference>
<keyword evidence="7" id="KW-0472">Membrane</keyword>
<dbReference type="Pfam" id="PF01930">
    <property type="entry name" value="Cas_Cas4"/>
    <property type="match status" value="1"/>
</dbReference>
<evidence type="ECO:0000256" key="4">
    <source>
        <dbReference type="ARBA" id="ARBA00022801"/>
    </source>
</evidence>